<keyword evidence="1" id="KW-0732">Signal</keyword>
<evidence type="ECO:0000256" key="1">
    <source>
        <dbReference type="SAM" id="SignalP"/>
    </source>
</evidence>
<dbReference type="PANTHER" id="PTHR10782:SF11">
    <property type="entry name" value="E3 SUMO-PROTEIN LIGASE PIAS1"/>
    <property type="match status" value="1"/>
</dbReference>
<reference evidence="3" key="1">
    <citation type="submission" date="2018-06" db="EMBL/GenBank/DDBJ databases">
        <title>Genome assembly of Danube salmon.</title>
        <authorList>
            <person name="Macqueen D.J."/>
            <person name="Gundappa M.K."/>
        </authorList>
    </citation>
    <scope>NUCLEOTIDE SEQUENCE [LARGE SCALE GENOMIC DNA]</scope>
</reference>
<reference evidence="2" key="3">
    <citation type="submission" date="2025-09" db="UniProtKB">
        <authorList>
            <consortium name="Ensembl"/>
        </authorList>
    </citation>
    <scope>IDENTIFICATION</scope>
</reference>
<dbReference type="Gene3D" id="3.30.40.10">
    <property type="entry name" value="Zinc/RING finger domain, C3HC4 (zinc finger)"/>
    <property type="match status" value="1"/>
</dbReference>
<dbReference type="Ensembl" id="ENSHHUT00000016979.1">
    <property type="protein sequence ID" value="ENSHHUP00000016398.1"/>
    <property type="gene ID" value="ENSHHUG00000010207.1"/>
</dbReference>
<proteinExistence type="predicted"/>
<dbReference type="GO" id="GO:0006357">
    <property type="term" value="P:regulation of transcription by RNA polymerase II"/>
    <property type="evidence" value="ECO:0007669"/>
    <property type="project" value="TreeGrafter"/>
</dbReference>
<feature type="signal peptide" evidence="1">
    <location>
        <begin position="1"/>
        <end position="22"/>
    </location>
</feature>
<keyword evidence="3" id="KW-1185">Reference proteome</keyword>
<dbReference type="InterPro" id="IPR013083">
    <property type="entry name" value="Znf_RING/FYVE/PHD"/>
</dbReference>
<dbReference type="GO" id="GO:0061665">
    <property type="term" value="F:SUMO ligase activity"/>
    <property type="evidence" value="ECO:0007669"/>
    <property type="project" value="TreeGrafter"/>
</dbReference>
<evidence type="ECO:0000313" key="3">
    <source>
        <dbReference type="Proteomes" id="UP000314982"/>
    </source>
</evidence>
<dbReference type="GO" id="GO:0003712">
    <property type="term" value="F:transcription coregulator activity"/>
    <property type="evidence" value="ECO:0007669"/>
    <property type="project" value="TreeGrafter"/>
</dbReference>
<name>A0A4W5KH74_9TELE</name>
<feature type="chain" id="PRO_5021254092" description="LEM domain-containing protein" evidence="1">
    <location>
        <begin position="23"/>
        <end position="91"/>
    </location>
</feature>
<evidence type="ECO:0008006" key="4">
    <source>
        <dbReference type="Google" id="ProtNLM"/>
    </source>
</evidence>
<dbReference type="Proteomes" id="UP000314982">
    <property type="component" value="Unassembled WGS sequence"/>
</dbReference>
<dbReference type="GO" id="GO:0000785">
    <property type="term" value="C:chromatin"/>
    <property type="evidence" value="ECO:0007669"/>
    <property type="project" value="TreeGrafter"/>
</dbReference>
<dbReference type="GO" id="GO:0016925">
    <property type="term" value="P:protein sumoylation"/>
    <property type="evidence" value="ECO:0007669"/>
    <property type="project" value="TreeGrafter"/>
</dbReference>
<dbReference type="PANTHER" id="PTHR10782">
    <property type="entry name" value="ZINC FINGER MIZ DOMAIN-CONTAINING PROTEIN"/>
    <property type="match status" value="1"/>
</dbReference>
<dbReference type="GeneTree" id="ENSGT01030000234539"/>
<sequence length="91" mass="10102">MLFCSHCIVWCCVITSPPAVSSQSFSMAVYLARQQTSTTLLQRLRAKGIRNPDHSRALIKEKLTADPDSEIATTSLRVSLLCPVHIYIVVI</sequence>
<accession>A0A4W5KH74</accession>
<organism evidence="2 3">
    <name type="scientific">Hucho hucho</name>
    <name type="common">huchen</name>
    <dbReference type="NCBI Taxonomy" id="62062"/>
    <lineage>
        <taxon>Eukaryota</taxon>
        <taxon>Metazoa</taxon>
        <taxon>Chordata</taxon>
        <taxon>Craniata</taxon>
        <taxon>Vertebrata</taxon>
        <taxon>Euteleostomi</taxon>
        <taxon>Actinopterygii</taxon>
        <taxon>Neopterygii</taxon>
        <taxon>Teleostei</taxon>
        <taxon>Protacanthopterygii</taxon>
        <taxon>Salmoniformes</taxon>
        <taxon>Salmonidae</taxon>
        <taxon>Salmoninae</taxon>
        <taxon>Hucho</taxon>
    </lineage>
</organism>
<reference evidence="2" key="2">
    <citation type="submission" date="2025-08" db="UniProtKB">
        <authorList>
            <consortium name="Ensembl"/>
        </authorList>
    </citation>
    <scope>IDENTIFICATION</scope>
</reference>
<evidence type="ECO:0000313" key="2">
    <source>
        <dbReference type="Ensembl" id="ENSHHUP00000016398.1"/>
    </source>
</evidence>
<dbReference type="AlphaFoldDB" id="A0A4W5KH74"/>
<protein>
    <recommendedName>
        <fullName evidence="4">LEM domain-containing protein</fullName>
    </recommendedName>
</protein>